<keyword evidence="8" id="KW-1185">Reference proteome</keyword>
<comment type="similarity">
    <text evidence="2">Belongs to the IPP isomerase type 1 family.</text>
</comment>
<evidence type="ECO:0000313" key="8">
    <source>
        <dbReference type="Proteomes" id="UP001499978"/>
    </source>
</evidence>
<name>A0ABN3MZB7_9ACTN</name>
<protein>
    <recommendedName>
        <fullName evidence="3">isopentenyl-diphosphate Delta-isomerase</fullName>
        <ecNumber evidence="3">5.3.3.2</ecNumber>
    </recommendedName>
</protein>
<keyword evidence="4" id="KW-0414">Isoprene biosynthesis</keyword>
<proteinExistence type="inferred from homology"/>
<dbReference type="NCBIfam" id="NF002995">
    <property type="entry name" value="PRK03759.1"/>
    <property type="match status" value="1"/>
</dbReference>
<evidence type="ECO:0000313" key="7">
    <source>
        <dbReference type="EMBL" id="GAA2511083.1"/>
    </source>
</evidence>
<feature type="domain" description="Nudix hydrolase" evidence="6">
    <location>
        <begin position="33"/>
        <end position="167"/>
    </location>
</feature>
<dbReference type="InterPro" id="IPR015797">
    <property type="entry name" value="NUDIX_hydrolase-like_dom_sf"/>
</dbReference>
<comment type="caution">
    <text evidence="7">The sequence shown here is derived from an EMBL/GenBank/DDBJ whole genome shotgun (WGS) entry which is preliminary data.</text>
</comment>
<evidence type="ECO:0000256" key="4">
    <source>
        <dbReference type="ARBA" id="ARBA00023229"/>
    </source>
</evidence>
<dbReference type="EC" id="5.3.3.2" evidence="3"/>
<comment type="pathway">
    <text evidence="1">Isoprenoid biosynthesis; dimethylallyl diphosphate biosynthesis; dimethylallyl diphosphate from isopentenyl diphosphate: step 1/1.</text>
</comment>
<dbReference type="InterPro" id="IPR000086">
    <property type="entry name" value="NUDIX_hydrolase_dom"/>
</dbReference>
<dbReference type="InterPro" id="IPR011876">
    <property type="entry name" value="IsopentenylPP_isomerase_typ1"/>
</dbReference>
<evidence type="ECO:0000256" key="2">
    <source>
        <dbReference type="ARBA" id="ARBA00007579"/>
    </source>
</evidence>
<accession>A0ABN3MZB7</accession>
<gene>
    <name evidence="7" type="primary">idi</name>
    <name evidence="7" type="ORF">GCM10010201_02430</name>
</gene>
<dbReference type="Pfam" id="PF00293">
    <property type="entry name" value="NUDIX"/>
    <property type="match status" value="1"/>
</dbReference>
<evidence type="ECO:0000259" key="6">
    <source>
        <dbReference type="PROSITE" id="PS51462"/>
    </source>
</evidence>
<dbReference type="SUPFAM" id="SSF55811">
    <property type="entry name" value="Nudix"/>
    <property type="match status" value="1"/>
</dbReference>
<dbReference type="PANTHER" id="PTHR10885:SF0">
    <property type="entry name" value="ISOPENTENYL-DIPHOSPHATE DELTA-ISOMERASE"/>
    <property type="match status" value="1"/>
</dbReference>
<organism evidence="7 8">
    <name type="scientific">Pilimelia columellifera subsp. columellifera</name>
    <dbReference type="NCBI Taxonomy" id="706583"/>
    <lineage>
        <taxon>Bacteria</taxon>
        <taxon>Bacillati</taxon>
        <taxon>Actinomycetota</taxon>
        <taxon>Actinomycetes</taxon>
        <taxon>Micromonosporales</taxon>
        <taxon>Micromonosporaceae</taxon>
        <taxon>Pilimelia</taxon>
    </lineage>
</organism>
<dbReference type="RefSeq" id="WP_344166883.1">
    <property type="nucleotide sequence ID" value="NZ_BAAARY010000001.1"/>
</dbReference>
<evidence type="ECO:0000256" key="3">
    <source>
        <dbReference type="ARBA" id="ARBA00012057"/>
    </source>
</evidence>
<dbReference type="PIRSF" id="PIRSF018427">
    <property type="entry name" value="Isopntndiph_ism"/>
    <property type="match status" value="1"/>
</dbReference>
<evidence type="ECO:0000256" key="1">
    <source>
        <dbReference type="ARBA" id="ARBA00004826"/>
    </source>
</evidence>
<dbReference type="Proteomes" id="UP001499978">
    <property type="component" value="Unassembled WGS sequence"/>
</dbReference>
<dbReference type="PANTHER" id="PTHR10885">
    <property type="entry name" value="ISOPENTENYL-DIPHOSPHATE DELTA-ISOMERASE"/>
    <property type="match status" value="1"/>
</dbReference>
<dbReference type="Gene3D" id="3.90.79.10">
    <property type="entry name" value="Nucleoside Triphosphate Pyrophosphohydrolase"/>
    <property type="match status" value="1"/>
</dbReference>
<keyword evidence="5" id="KW-0413">Isomerase</keyword>
<evidence type="ECO:0000256" key="5">
    <source>
        <dbReference type="ARBA" id="ARBA00023235"/>
    </source>
</evidence>
<dbReference type="PROSITE" id="PS51462">
    <property type="entry name" value="NUDIX"/>
    <property type="match status" value="1"/>
</dbReference>
<sequence>MNDREHHLVELVDDTGIAVGAATVADAHAAPGRAHRAFSVILRDGDRVLLQQRAAVKTRFPLRWANACCGHPTPGQTVTDAARDRLIEELGVTGVPLHEVGVYVYRAVDPATGRVEHEHDHVVVGDVAALNATPDPAEVAALRWVTLADLRADLERRPDEYAPWLAGVLGCLVEQPGGR</sequence>
<dbReference type="CDD" id="cd02885">
    <property type="entry name" value="NUDIX_IPP_Isomerase"/>
    <property type="match status" value="1"/>
</dbReference>
<dbReference type="EMBL" id="BAAARY010000001">
    <property type="protein sequence ID" value="GAA2511083.1"/>
    <property type="molecule type" value="Genomic_DNA"/>
</dbReference>
<reference evidence="7 8" key="1">
    <citation type="journal article" date="2019" name="Int. J. Syst. Evol. Microbiol.">
        <title>The Global Catalogue of Microorganisms (GCM) 10K type strain sequencing project: providing services to taxonomists for standard genome sequencing and annotation.</title>
        <authorList>
            <consortium name="The Broad Institute Genomics Platform"/>
            <consortium name="The Broad Institute Genome Sequencing Center for Infectious Disease"/>
            <person name="Wu L."/>
            <person name="Ma J."/>
        </authorList>
    </citation>
    <scope>NUCLEOTIDE SEQUENCE [LARGE SCALE GENOMIC DNA]</scope>
    <source>
        <strain evidence="7 8">JCM 3367</strain>
    </source>
</reference>